<evidence type="ECO:0000256" key="3">
    <source>
        <dbReference type="ARBA" id="ARBA00022989"/>
    </source>
</evidence>
<evidence type="ECO:0000256" key="4">
    <source>
        <dbReference type="ARBA" id="ARBA00023136"/>
    </source>
</evidence>
<evidence type="ECO:0000256" key="1">
    <source>
        <dbReference type="ARBA" id="ARBA00004141"/>
    </source>
</evidence>
<evidence type="ECO:0000256" key="2">
    <source>
        <dbReference type="ARBA" id="ARBA00022692"/>
    </source>
</evidence>
<dbReference type="OrthoDB" id="5116867at2"/>
<accession>A0A387BV12</accession>
<feature type="transmembrane region" description="Helical" evidence="6">
    <location>
        <begin position="67"/>
        <end position="91"/>
    </location>
</feature>
<keyword evidence="3 6" id="KW-1133">Transmembrane helix</keyword>
<dbReference type="Pfam" id="PF01061">
    <property type="entry name" value="ABC2_membrane"/>
    <property type="match status" value="1"/>
</dbReference>
<keyword evidence="2 6" id="KW-0812">Transmembrane</keyword>
<keyword evidence="5" id="KW-0046">Antibiotic resistance</keyword>
<evidence type="ECO:0000256" key="6">
    <source>
        <dbReference type="RuleBase" id="RU361157"/>
    </source>
</evidence>
<evidence type="ECO:0000313" key="9">
    <source>
        <dbReference type="Proteomes" id="UP000275069"/>
    </source>
</evidence>
<reference evidence="8 9" key="1">
    <citation type="submission" date="2018-09" db="EMBL/GenBank/DDBJ databases">
        <title>Genome sequencing of strain 2DFW10M-5.</title>
        <authorList>
            <person name="Heo J."/>
            <person name="Kim S.-J."/>
            <person name="Kwon S.-W."/>
        </authorList>
    </citation>
    <scope>NUCLEOTIDE SEQUENCE [LARGE SCALE GENOMIC DNA]</scope>
    <source>
        <strain evidence="8 9">2DFW10M-5</strain>
    </source>
</reference>
<sequence length="269" mass="28147">MTDTRAATAPQPSIGLALRSLLTADLQVMLRARQTFVLNLFVPLLILVVTSFAGSQQQGAAASQSRVALLGSAGFEIAMAITFGLIASALMGYSVTIARDREAGVFQRLRVAPVPTWAIMMSRLLVQFAAAVVTTIVVIVVGSIIHHVVFSAGAYLLIFAVAIFGAAMFLGIGQAIAGLIRSTTAVNAVGRVIYVVLILTGVLGSTGVLGHALQTVSNWSPVGALIIVFTGVLDLSSWSWAQTGAVLACAGYLVVFAGVGIRWFQWEAD</sequence>
<organism evidence="8 9">
    <name type="scientific">Gryllotalpicola protaetiae</name>
    <dbReference type="NCBI Taxonomy" id="2419771"/>
    <lineage>
        <taxon>Bacteria</taxon>
        <taxon>Bacillati</taxon>
        <taxon>Actinomycetota</taxon>
        <taxon>Actinomycetes</taxon>
        <taxon>Micrococcales</taxon>
        <taxon>Microbacteriaceae</taxon>
        <taxon>Gryllotalpicola</taxon>
    </lineage>
</organism>
<dbReference type="PANTHER" id="PTHR43229">
    <property type="entry name" value="NODULATION PROTEIN J"/>
    <property type="match status" value="1"/>
</dbReference>
<dbReference type="GO" id="GO:0043190">
    <property type="term" value="C:ATP-binding cassette (ABC) transporter complex"/>
    <property type="evidence" value="ECO:0007669"/>
    <property type="project" value="InterPro"/>
</dbReference>
<feature type="domain" description="ABC transmembrane type-2" evidence="7">
    <location>
        <begin position="34"/>
        <end position="267"/>
    </location>
</feature>
<dbReference type="PANTHER" id="PTHR43229:SF2">
    <property type="entry name" value="NODULATION PROTEIN J"/>
    <property type="match status" value="1"/>
</dbReference>
<proteinExistence type="inferred from homology"/>
<dbReference type="InterPro" id="IPR013525">
    <property type="entry name" value="ABC2_TM"/>
</dbReference>
<feature type="transmembrane region" description="Helical" evidence="6">
    <location>
        <begin position="36"/>
        <end position="55"/>
    </location>
</feature>
<dbReference type="AlphaFoldDB" id="A0A387BV12"/>
<dbReference type="PIRSF" id="PIRSF006648">
    <property type="entry name" value="DrrB"/>
    <property type="match status" value="1"/>
</dbReference>
<keyword evidence="6" id="KW-1003">Cell membrane</keyword>
<feature type="transmembrane region" description="Helical" evidence="6">
    <location>
        <begin position="192"/>
        <end position="213"/>
    </location>
</feature>
<dbReference type="Proteomes" id="UP000275069">
    <property type="component" value="Chromosome"/>
</dbReference>
<comment type="subcellular location">
    <subcellularLocation>
        <location evidence="6">Cell membrane</location>
        <topology evidence="6">Multi-pass membrane protein</topology>
    </subcellularLocation>
    <subcellularLocation>
        <location evidence="1">Membrane</location>
        <topology evidence="1">Multi-pass membrane protein</topology>
    </subcellularLocation>
</comment>
<dbReference type="GO" id="GO:0140359">
    <property type="term" value="F:ABC-type transporter activity"/>
    <property type="evidence" value="ECO:0007669"/>
    <property type="project" value="InterPro"/>
</dbReference>
<keyword evidence="9" id="KW-1185">Reference proteome</keyword>
<name>A0A387BV12_9MICO</name>
<dbReference type="EMBL" id="CP032624">
    <property type="protein sequence ID" value="AYG04799.1"/>
    <property type="molecule type" value="Genomic_DNA"/>
</dbReference>
<evidence type="ECO:0000256" key="5">
    <source>
        <dbReference type="ARBA" id="ARBA00023251"/>
    </source>
</evidence>
<evidence type="ECO:0000313" key="8">
    <source>
        <dbReference type="EMBL" id="AYG04799.1"/>
    </source>
</evidence>
<dbReference type="KEGG" id="gry:D7I44_15530"/>
<dbReference type="InterPro" id="IPR051784">
    <property type="entry name" value="Nod_factor_ABC_transporter"/>
</dbReference>
<protein>
    <recommendedName>
        <fullName evidence="6">Transport permease protein</fullName>
    </recommendedName>
</protein>
<feature type="transmembrane region" description="Helical" evidence="6">
    <location>
        <begin position="245"/>
        <end position="264"/>
    </location>
</feature>
<feature type="transmembrane region" description="Helical" evidence="6">
    <location>
        <begin position="124"/>
        <end position="149"/>
    </location>
</feature>
<keyword evidence="4 6" id="KW-0472">Membrane</keyword>
<evidence type="ECO:0000259" key="7">
    <source>
        <dbReference type="PROSITE" id="PS51012"/>
    </source>
</evidence>
<comment type="similarity">
    <text evidence="6">Belongs to the ABC-2 integral membrane protein family.</text>
</comment>
<dbReference type="PROSITE" id="PS51012">
    <property type="entry name" value="ABC_TM2"/>
    <property type="match status" value="1"/>
</dbReference>
<feature type="transmembrane region" description="Helical" evidence="6">
    <location>
        <begin position="219"/>
        <end position="238"/>
    </location>
</feature>
<dbReference type="InterPro" id="IPR000412">
    <property type="entry name" value="ABC_2_transport"/>
</dbReference>
<dbReference type="RefSeq" id="WP_120790327.1">
    <property type="nucleotide sequence ID" value="NZ_CP032624.1"/>
</dbReference>
<gene>
    <name evidence="8" type="ORF">D7I44_15530</name>
</gene>
<feature type="transmembrane region" description="Helical" evidence="6">
    <location>
        <begin position="155"/>
        <end position="180"/>
    </location>
</feature>
<dbReference type="GO" id="GO:0046677">
    <property type="term" value="P:response to antibiotic"/>
    <property type="evidence" value="ECO:0007669"/>
    <property type="project" value="UniProtKB-KW"/>
</dbReference>
<dbReference type="InterPro" id="IPR047817">
    <property type="entry name" value="ABC2_TM_bact-type"/>
</dbReference>
<keyword evidence="6" id="KW-0813">Transport</keyword>